<dbReference type="InterPro" id="IPR018211">
    <property type="entry name" value="ADH_Fe_CS"/>
</dbReference>
<dbReference type="InterPro" id="IPR039697">
    <property type="entry name" value="Alcohol_dehydrogenase_Fe"/>
</dbReference>
<reference evidence="4 5" key="1">
    <citation type="submission" date="2020-07" db="EMBL/GenBank/DDBJ databases">
        <title>Roseicoccus Jingziensis gen. nov., sp. nov., isolated from coastal seawater.</title>
        <authorList>
            <person name="Feng X."/>
        </authorList>
    </citation>
    <scope>NUCLEOTIDE SEQUENCE [LARGE SCALE GENOMIC DNA]</scope>
    <source>
        <strain evidence="4 5">N1E253</strain>
    </source>
</reference>
<gene>
    <name evidence="4" type="ORF">HW115_06025</name>
</gene>
<dbReference type="RefSeq" id="WP_178931692.1">
    <property type="nucleotide sequence ID" value="NZ_JACBAZ010000002.1"/>
</dbReference>
<dbReference type="Pfam" id="PF25137">
    <property type="entry name" value="ADH_Fe_C"/>
    <property type="match status" value="1"/>
</dbReference>
<evidence type="ECO:0000256" key="1">
    <source>
        <dbReference type="ARBA" id="ARBA00023002"/>
    </source>
</evidence>
<dbReference type="InterPro" id="IPR056798">
    <property type="entry name" value="ADH_Fe_C"/>
</dbReference>
<evidence type="ECO:0000259" key="2">
    <source>
        <dbReference type="Pfam" id="PF00465"/>
    </source>
</evidence>
<dbReference type="SUPFAM" id="SSF56796">
    <property type="entry name" value="Dehydroquinate synthase-like"/>
    <property type="match status" value="1"/>
</dbReference>
<dbReference type="InterPro" id="IPR035873">
    <property type="entry name" value="PhpC"/>
</dbReference>
<accession>A0A851GDA8</accession>
<dbReference type="Gene3D" id="3.40.50.1970">
    <property type="match status" value="1"/>
</dbReference>
<dbReference type="PANTHER" id="PTHR11496">
    <property type="entry name" value="ALCOHOL DEHYDROGENASE"/>
    <property type="match status" value="1"/>
</dbReference>
<dbReference type="GO" id="GO:0017000">
    <property type="term" value="P:antibiotic biosynthetic process"/>
    <property type="evidence" value="ECO:0007669"/>
    <property type="project" value="InterPro"/>
</dbReference>
<dbReference type="CDD" id="cd08182">
    <property type="entry name" value="HEPD"/>
    <property type="match status" value="1"/>
</dbReference>
<dbReference type="AlphaFoldDB" id="A0A851GDA8"/>
<dbReference type="Gene3D" id="1.20.1090.10">
    <property type="entry name" value="Dehydroquinate synthase-like - alpha domain"/>
    <property type="match status" value="1"/>
</dbReference>
<evidence type="ECO:0000259" key="3">
    <source>
        <dbReference type="Pfam" id="PF25137"/>
    </source>
</evidence>
<feature type="domain" description="Alcohol dehydrogenase iron-type/glycerol dehydrogenase GldA" evidence="2">
    <location>
        <begin position="6"/>
        <end position="164"/>
    </location>
</feature>
<keyword evidence="1" id="KW-0560">Oxidoreductase</keyword>
<dbReference type="InterPro" id="IPR001670">
    <property type="entry name" value="ADH_Fe/GldA"/>
</dbReference>
<keyword evidence="5" id="KW-1185">Reference proteome</keyword>
<organism evidence="4 5">
    <name type="scientific">Oceaniferula marina</name>
    <dbReference type="NCBI Taxonomy" id="2748318"/>
    <lineage>
        <taxon>Bacteria</taxon>
        <taxon>Pseudomonadati</taxon>
        <taxon>Verrucomicrobiota</taxon>
        <taxon>Verrucomicrobiia</taxon>
        <taxon>Verrucomicrobiales</taxon>
        <taxon>Verrucomicrobiaceae</taxon>
        <taxon>Oceaniferula</taxon>
    </lineage>
</organism>
<dbReference type="EMBL" id="JACBAZ010000002">
    <property type="protein sequence ID" value="NWK55159.1"/>
    <property type="molecule type" value="Genomic_DNA"/>
</dbReference>
<dbReference type="Proteomes" id="UP000557872">
    <property type="component" value="Unassembled WGS sequence"/>
</dbReference>
<proteinExistence type="predicted"/>
<name>A0A851GDA8_9BACT</name>
<feature type="domain" description="Fe-containing alcohol dehydrogenase-like C-terminal" evidence="3">
    <location>
        <begin position="177"/>
        <end position="367"/>
    </location>
</feature>
<comment type="caution">
    <text evidence="4">The sequence shown here is derived from an EMBL/GenBank/DDBJ whole genome shotgun (WGS) entry which is preliminary data.</text>
</comment>
<dbReference type="GO" id="GO:0046872">
    <property type="term" value="F:metal ion binding"/>
    <property type="evidence" value="ECO:0007669"/>
    <property type="project" value="InterPro"/>
</dbReference>
<sequence>MNSELQSWSHLADFFERSKIQSVLLVTGTNLYTASGADKKLVHLLEGKRVRKIDGLQINPQADEVVGLLQGLQTDPPYDAILAIGGGSVIDVAKLLKAFWHHPELLLPGLHHSDSLHPANIPLIAIPTTAGSGSEATHFAVVYHNKEKHSIAHPDLLPDLAIIDSELLHSLPQHIAAASGMDALCQGIESYWSIHSTEASRSLAKEAIQLAWSSLKPAVLDKDPDALEQLARASHLAGQAINLTKTTAPHAVSYALTSYFGLQHGHAVGLLTPAFLKFNAEVTDADCLDPRGAAWVKQSIHEIVDLLGYQTVAQAANGITQLIHDLGLETDFSKLGIQSESDIQLILDNGFNPGRVNNNPRKVTKEALGE</sequence>
<protein>
    <submittedName>
        <fullName evidence="4">Phosphonoacetaldehyde reductase</fullName>
    </submittedName>
</protein>
<dbReference type="Pfam" id="PF00465">
    <property type="entry name" value="Fe-ADH"/>
    <property type="match status" value="1"/>
</dbReference>
<dbReference type="PANTHER" id="PTHR11496:SF103">
    <property type="entry name" value="DEHYDROGENASE, PUTATIVE-RELATED"/>
    <property type="match status" value="1"/>
</dbReference>
<evidence type="ECO:0000313" key="4">
    <source>
        <dbReference type="EMBL" id="NWK55159.1"/>
    </source>
</evidence>
<evidence type="ECO:0000313" key="5">
    <source>
        <dbReference type="Proteomes" id="UP000557872"/>
    </source>
</evidence>
<dbReference type="PROSITE" id="PS00913">
    <property type="entry name" value="ADH_IRON_1"/>
    <property type="match status" value="1"/>
</dbReference>
<dbReference type="GO" id="GO:0004022">
    <property type="term" value="F:alcohol dehydrogenase (NAD+) activity"/>
    <property type="evidence" value="ECO:0007669"/>
    <property type="project" value="TreeGrafter"/>
</dbReference>